<protein>
    <submittedName>
        <fullName evidence="1">Uncharacterized protein</fullName>
    </submittedName>
</protein>
<gene>
    <name evidence="1" type="ORF">CY35_07G028000</name>
</gene>
<organism evidence="1 2">
    <name type="scientific">Sphagnum magellanicum</name>
    <dbReference type="NCBI Taxonomy" id="128215"/>
    <lineage>
        <taxon>Eukaryota</taxon>
        <taxon>Viridiplantae</taxon>
        <taxon>Streptophyta</taxon>
        <taxon>Embryophyta</taxon>
        <taxon>Bryophyta</taxon>
        <taxon>Sphagnophytina</taxon>
        <taxon>Sphagnopsida</taxon>
        <taxon>Sphagnales</taxon>
        <taxon>Sphagnaceae</taxon>
        <taxon>Sphagnum</taxon>
    </lineage>
</organism>
<proteinExistence type="predicted"/>
<dbReference type="Proteomes" id="UP000828922">
    <property type="component" value="Linkage Group LG07"/>
</dbReference>
<sequence length="1091" mass="122521">MAISQSLFGDVCSRCHGLKLIVLGTSRNYTKSKFRVSPCDGRRMEWWQGCCPSSPILASPAASAAPGQPLSTEWLQQELFKSSAPSCGNRVGKENHSKTNLKLAYSQNNFVHENGLMASLYVDRQKWQWKHNVKHNRVMVPIFMSIMDHRTKRTTWAVTDSGDRTGASIMVVARFEGWSKQGVFRSFSDMTGDERLLQIVKGQLEKEPCSIQWGVQASSHSYLSLLRRCIDKKDLVTGKQVQTHMIQTGFKPSLYLANTLLLMYVKCGTLVEARKVFDQLCKRDMFTWTTMLAGYSSNGEFLETFNLYEQMLSQGVTLDRIIYTRVVNACTSLRSLEKGKKVHANIIRSRIRSDTILDNALIDMYAKCGSIKHACQVFDNMAERNVVTWNVMIAGLAQHKCGKEAFELFLQMQREGMMPDKVTLLSILNASASPEGLEQGKLVHSYIIQAGHELSDTHVNNALVSMYAKCGSVESARQVFDQMPNRNVVSWNAMIGGYAAHGQCEEAFGIFNQMHHQGVKPDIITFLNIVKSCCSPKALEQGKWVHAEIMKAGFEFDVRIQTALVRMYSKCGSIEDAWQVFNRMRTRNVISWTAMIEGYVEHGLYEEALGVFRQMQQEPVKPDRILFTCIVNACTSPVALEQGKQVHAYITSCGFESDVHVGPVLITMYAQCGSIKEARQVFDKLRNRNVVAWTAMISAYAEHDLHDEAFQVFHQMQQELVEPNRVTYISILNACTSPASLKQGMQVHAQITDAGFGSDVNLRNALITMYMKCGSISAARHVFDDMQSRDVVSWNAIIGGYAQHGYGEDALNLYRQMKGEGVKPNKITFVSILNACANLAALVEGMEFHREICEAGLEADVCVGNALIDMYTKSGNIEGACRVFDQMPARDVVSWNAMIGGYAQHGYGNKALELFKQMKTEGFKPDRITFVNVLSACNHAGLVDEGHQHFSSMDQDYKVMPTLDHYCCMVDLLGRTACLQEAEDFIQRMPFEPDASIWSPLLGACHRYGKVEVVEHVADWTLKLDSQDAAVYVLLSNMYAAAGMWENVEKVRYLMKDRGVKKGGGCSWIRTENKSHEFVAEDREIDTLLNK</sequence>
<name>A0ACB8HJN0_9BRYO</name>
<comment type="caution">
    <text evidence="1">The sequence shown here is derived from an EMBL/GenBank/DDBJ whole genome shotgun (WGS) entry which is preliminary data.</text>
</comment>
<evidence type="ECO:0000313" key="2">
    <source>
        <dbReference type="Proteomes" id="UP000828922"/>
    </source>
</evidence>
<dbReference type="EMBL" id="CM038913">
    <property type="protein sequence ID" value="KAH9556444.1"/>
    <property type="molecule type" value="Genomic_DNA"/>
</dbReference>
<keyword evidence="2" id="KW-1185">Reference proteome</keyword>
<evidence type="ECO:0000313" key="1">
    <source>
        <dbReference type="EMBL" id="KAH9556444.1"/>
    </source>
</evidence>
<reference evidence="2" key="1">
    <citation type="journal article" date="2022" name="New Phytol.">
        <title>Phylogenomic structure and speciation in an emerging model: the Sphagnum magellanicum complex (Bryophyta).</title>
        <authorList>
            <person name="Shaw A.J."/>
            <person name="Piatkowski B."/>
            <person name="Duffy A.M."/>
            <person name="Aguero B."/>
            <person name="Imwattana K."/>
            <person name="Nieto-Lugilde M."/>
            <person name="Healey A."/>
            <person name="Weston D.J."/>
            <person name="Patel M.N."/>
            <person name="Schmutz J."/>
            <person name="Grimwood J."/>
            <person name="Yavitt J.B."/>
            <person name="Hassel K."/>
            <person name="Stenoien H.K."/>
            <person name="Flatberg K.I."/>
            <person name="Bickford C.P."/>
            <person name="Hicks K.A."/>
        </authorList>
    </citation>
    <scope>NUCLEOTIDE SEQUENCE [LARGE SCALE GENOMIC DNA]</scope>
</reference>
<accession>A0ACB8HJN0</accession>